<name>A0A4R8DML6_9BACT</name>
<feature type="transmembrane region" description="Helical" evidence="7">
    <location>
        <begin position="189"/>
        <end position="209"/>
    </location>
</feature>
<feature type="transmembrane region" description="Helical" evidence="7">
    <location>
        <begin position="158"/>
        <end position="177"/>
    </location>
</feature>
<dbReference type="PANTHER" id="PTHR45826">
    <property type="entry name" value="POLYAMINE TRANSPORTER PUT1"/>
    <property type="match status" value="1"/>
</dbReference>
<dbReference type="PANTHER" id="PTHR45826:SF2">
    <property type="entry name" value="AMINO ACID TRANSPORTER"/>
    <property type="match status" value="1"/>
</dbReference>
<feature type="transmembrane region" description="Helical" evidence="7">
    <location>
        <begin position="49"/>
        <end position="69"/>
    </location>
</feature>
<evidence type="ECO:0000313" key="8">
    <source>
        <dbReference type="EMBL" id="TDW99213.1"/>
    </source>
</evidence>
<feature type="transmembrane region" description="Helical" evidence="7">
    <location>
        <begin position="272"/>
        <end position="305"/>
    </location>
</feature>
<dbReference type="InterPro" id="IPR002293">
    <property type="entry name" value="AA/rel_permease1"/>
</dbReference>
<evidence type="ECO:0000256" key="3">
    <source>
        <dbReference type="ARBA" id="ARBA00022475"/>
    </source>
</evidence>
<keyword evidence="3" id="KW-1003">Cell membrane</keyword>
<dbReference type="AlphaFoldDB" id="A0A4R8DML6"/>
<dbReference type="InterPro" id="IPR044566">
    <property type="entry name" value="RMV1-like"/>
</dbReference>
<evidence type="ECO:0000256" key="6">
    <source>
        <dbReference type="ARBA" id="ARBA00023136"/>
    </source>
</evidence>
<accession>A0A4R8DML6</accession>
<evidence type="ECO:0000256" key="4">
    <source>
        <dbReference type="ARBA" id="ARBA00022692"/>
    </source>
</evidence>
<feature type="transmembrane region" description="Helical" evidence="7">
    <location>
        <begin position="352"/>
        <end position="374"/>
    </location>
</feature>
<dbReference type="Gene3D" id="1.20.1740.10">
    <property type="entry name" value="Amino acid/polyamine transporter I"/>
    <property type="match status" value="1"/>
</dbReference>
<feature type="transmembrane region" description="Helical" evidence="7">
    <location>
        <begin position="386"/>
        <end position="407"/>
    </location>
</feature>
<keyword evidence="6 7" id="KW-0472">Membrane</keyword>
<dbReference type="Proteomes" id="UP000294498">
    <property type="component" value="Unassembled WGS sequence"/>
</dbReference>
<dbReference type="PIRSF" id="PIRSF006060">
    <property type="entry name" value="AA_transporter"/>
    <property type="match status" value="1"/>
</dbReference>
<feature type="transmembrane region" description="Helical" evidence="7">
    <location>
        <begin position="90"/>
        <end position="115"/>
    </location>
</feature>
<feature type="transmembrane region" description="Helical" evidence="7">
    <location>
        <begin position="230"/>
        <end position="252"/>
    </location>
</feature>
<proteinExistence type="predicted"/>
<dbReference type="OrthoDB" id="9791588at2"/>
<feature type="transmembrane region" description="Helical" evidence="7">
    <location>
        <begin position="20"/>
        <end position="37"/>
    </location>
</feature>
<dbReference type="Pfam" id="PF13520">
    <property type="entry name" value="AA_permease_2"/>
    <property type="match status" value="1"/>
</dbReference>
<dbReference type="GO" id="GO:0022857">
    <property type="term" value="F:transmembrane transporter activity"/>
    <property type="evidence" value="ECO:0007669"/>
    <property type="project" value="InterPro"/>
</dbReference>
<evidence type="ECO:0000256" key="5">
    <source>
        <dbReference type="ARBA" id="ARBA00022989"/>
    </source>
</evidence>
<keyword evidence="2" id="KW-0813">Transport</keyword>
<dbReference type="EMBL" id="SODV01000001">
    <property type="protein sequence ID" value="TDW99213.1"/>
    <property type="molecule type" value="Genomic_DNA"/>
</dbReference>
<keyword evidence="4 7" id="KW-0812">Transmembrane</keyword>
<reference evidence="8 9" key="1">
    <citation type="submission" date="2019-03" db="EMBL/GenBank/DDBJ databases">
        <title>Genomic Encyclopedia of Type Strains, Phase IV (KMG-IV): sequencing the most valuable type-strain genomes for metagenomic binning, comparative biology and taxonomic classification.</title>
        <authorList>
            <person name="Goeker M."/>
        </authorList>
    </citation>
    <scope>NUCLEOTIDE SEQUENCE [LARGE SCALE GENOMIC DNA]</scope>
    <source>
        <strain evidence="8 9">DSM 100059</strain>
    </source>
</reference>
<evidence type="ECO:0000256" key="2">
    <source>
        <dbReference type="ARBA" id="ARBA00022448"/>
    </source>
</evidence>
<evidence type="ECO:0000313" key="9">
    <source>
        <dbReference type="Proteomes" id="UP000294498"/>
    </source>
</evidence>
<feature type="transmembrane region" description="Helical" evidence="7">
    <location>
        <begin position="419"/>
        <end position="439"/>
    </location>
</feature>
<evidence type="ECO:0000256" key="7">
    <source>
        <dbReference type="SAM" id="Phobius"/>
    </source>
</evidence>
<protein>
    <submittedName>
        <fullName evidence="8">Amino acid/polyamine/organocation transporter (APC superfamily)</fullName>
    </submittedName>
</protein>
<dbReference type="GO" id="GO:0005886">
    <property type="term" value="C:plasma membrane"/>
    <property type="evidence" value="ECO:0007669"/>
    <property type="project" value="UniProtKB-SubCell"/>
</dbReference>
<feature type="transmembrane region" description="Helical" evidence="7">
    <location>
        <begin position="127"/>
        <end position="151"/>
    </location>
</feature>
<sequence>MVYYCALTNAPPTKKLLRPLALVAVIFFTVSGGPYGMEPLLGYGGHGGSLLILLLTPLFWDIPTMLAVLELNAMMPVGGGYYQWVKRGLGLRWAFFEGWWTWLYTFVDLAIYPVLFVQYACWFLPGLAAWKIPICLGLIWSCAGLNILGVVPVGRASLILGTAVLIPFIILFGLGLYHLGPAAYAFTPLSLKGVGFSAAGMGCYTVMWNMLGWDNTSTYADQVERPARSYVVSMGIAFVLVLLVYVATLMTARGSGIGADVLRDNGFPALGVLVGGRVLGILLAAGGMASAVGLFAAVLLSVAQVPKAMADDRLLPSKLSALSPRFGTPARSIVVCAGVVSVMILWTFMDLVVIDITLYGAALFLEFITLVVLRIREPGTPRSFRVPLNVTGLCVLFVLPVGIYLFALNGALTDSGSAWKPAIFALVLLVSAEIAWQGVRWKRAQTRKMDYI</sequence>
<comment type="caution">
    <text evidence="8">The sequence shown here is derived from an EMBL/GenBank/DDBJ whole genome shotgun (WGS) entry which is preliminary data.</text>
</comment>
<feature type="transmembrane region" description="Helical" evidence="7">
    <location>
        <begin position="326"/>
        <end position="346"/>
    </location>
</feature>
<gene>
    <name evidence="8" type="ORF">EDB95_0222</name>
</gene>
<comment type="subcellular location">
    <subcellularLocation>
        <location evidence="1">Cell membrane</location>
        <topology evidence="1">Multi-pass membrane protein</topology>
    </subcellularLocation>
</comment>
<keyword evidence="9" id="KW-1185">Reference proteome</keyword>
<keyword evidence="5 7" id="KW-1133">Transmembrane helix</keyword>
<evidence type="ECO:0000256" key="1">
    <source>
        <dbReference type="ARBA" id="ARBA00004651"/>
    </source>
</evidence>
<organism evidence="8 9">
    <name type="scientific">Dinghuibacter silviterrae</name>
    <dbReference type="NCBI Taxonomy" id="1539049"/>
    <lineage>
        <taxon>Bacteria</taxon>
        <taxon>Pseudomonadati</taxon>
        <taxon>Bacteroidota</taxon>
        <taxon>Chitinophagia</taxon>
        <taxon>Chitinophagales</taxon>
        <taxon>Chitinophagaceae</taxon>
        <taxon>Dinghuibacter</taxon>
    </lineage>
</organism>